<evidence type="ECO:0000313" key="2">
    <source>
        <dbReference type="Proteomes" id="UP000598174"/>
    </source>
</evidence>
<proteinExistence type="predicted"/>
<accession>A0A919IXT3</accession>
<comment type="caution">
    <text evidence="1">The sequence shown here is derived from an EMBL/GenBank/DDBJ whole genome shotgun (WGS) entry which is preliminary data.</text>
</comment>
<reference evidence="1" key="1">
    <citation type="submission" date="2021-01" db="EMBL/GenBank/DDBJ databases">
        <title>Whole genome shotgun sequence of Actinoplanes ferrugineus NBRC 15555.</title>
        <authorList>
            <person name="Komaki H."/>
            <person name="Tamura T."/>
        </authorList>
    </citation>
    <scope>NUCLEOTIDE SEQUENCE</scope>
    <source>
        <strain evidence="1">NBRC 15555</strain>
    </source>
</reference>
<gene>
    <name evidence="1" type="ORF">Afe05nite_20180</name>
</gene>
<organism evidence="1 2">
    <name type="scientific">Paractinoplanes ferrugineus</name>
    <dbReference type="NCBI Taxonomy" id="113564"/>
    <lineage>
        <taxon>Bacteria</taxon>
        <taxon>Bacillati</taxon>
        <taxon>Actinomycetota</taxon>
        <taxon>Actinomycetes</taxon>
        <taxon>Micromonosporales</taxon>
        <taxon>Micromonosporaceae</taxon>
        <taxon>Paractinoplanes</taxon>
    </lineage>
</organism>
<dbReference type="Proteomes" id="UP000598174">
    <property type="component" value="Unassembled WGS sequence"/>
</dbReference>
<keyword evidence="2" id="KW-1185">Reference proteome</keyword>
<name>A0A919IXT3_9ACTN</name>
<dbReference type="RefSeq" id="WP_203816742.1">
    <property type="nucleotide sequence ID" value="NZ_BAAABP010000007.1"/>
</dbReference>
<dbReference type="EMBL" id="BOMM01000014">
    <property type="protein sequence ID" value="GIE10178.1"/>
    <property type="molecule type" value="Genomic_DNA"/>
</dbReference>
<evidence type="ECO:0000313" key="1">
    <source>
        <dbReference type="EMBL" id="GIE10178.1"/>
    </source>
</evidence>
<sequence length="219" mass="24488">MGEYQYFEFAAIDRPLTAAEQRELRRVSTRGEISATSFVNEYEWGDFKGDPNVWMARYFDAHLYYANWGFRHVALRLPLSVLDPATAARYCRGEAATSWATTTHVIVDLAIDDEEGDYDEFDPEDWLSEITPVRTELAAGDFRSLYLGWLRVVQERALDGAELEPPVPAGLGGLTAAQRALVDFLRIDADLLRAAAQGDDQTAAPRLRAVRELLAAESA</sequence>
<dbReference type="AlphaFoldDB" id="A0A919IXT3"/>
<protein>
    <submittedName>
        <fullName evidence="1">Uncharacterized protein</fullName>
    </submittedName>
</protein>